<proteinExistence type="predicted"/>
<dbReference type="EMBL" id="AP010968">
    <property type="protein sequence ID" value="BAJ25903.1"/>
    <property type="molecule type" value="Genomic_DNA"/>
</dbReference>
<dbReference type="KEGG" id="ksk:KSE_76230t"/>
<name>E4MZ10_KITSK</name>
<dbReference type="HOGENOM" id="CLU_1967612_0_0_11"/>
<sequence>MCAGPGCREPLIRAATGRPAVYCGQACRQAALRRRRLREAAPALRAEARDLLGALGAASGVPESTYEEHLGRLGAEDLDDLIRHARAARAGLDGVRGILGRGRPPARPAPAASWSGLFKEPPATRNA</sequence>
<evidence type="ECO:0000256" key="1">
    <source>
        <dbReference type="SAM" id="MobiDB-lite"/>
    </source>
</evidence>
<gene>
    <name evidence="2" type="ordered locus">KSE_00510t</name>
    <name evidence="3" type="ordered locus">KSE_76230t</name>
</gene>
<dbReference type="EMBL" id="AP010968">
    <property type="protein sequence ID" value="BAJ33375.1"/>
    <property type="molecule type" value="Genomic_DNA"/>
</dbReference>
<feature type="region of interest" description="Disordered" evidence="1">
    <location>
        <begin position="96"/>
        <end position="127"/>
    </location>
</feature>
<keyword evidence="4" id="KW-1185">Reference proteome</keyword>
<organism evidence="2 4">
    <name type="scientific">Kitasatospora setae (strain ATCC 33774 / DSM 43861 / JCM 3304 / KCC A-0304 / NBRC 14216 / KM-6054)</name>
    <name type="common">Streptomyces setae</name>
    <dbReference type="NCBI Taxonomy" id="452652"/>
    <lineage>
        <taxon>Bacteria</taxon>
        <taxon>Bacillati</taxon>
        <taxon>Actinomycetota</taxon>
        <taxon>Actinomycetes</taxon>
        <taxon>Kitasatosporales</taxon>
        <taxon>Streptomycetaceae</taxon>
        <taxon>Kitasatospora</taxon>
    </lineage>
</organism>
<dbReference type="AlphaFoldDB" id="E4MZ10"/>
<accession>E4MZ10</accession>
<evidence type="ECO:0000313" key="2">
    <source>
        <dbReference type="EMBL" id="BAJ25903.1"/>
    </source>
</evidence>
<dbReference type="Proteomes" id="UP000007076">
    <property type="component" value="Chromosome"/>
</dbReference>
<evidence type="ECO:0000313" key="3">
    <source>
        <dbReference type="EMBL" id="BAJ33375.1"/>
    </source>
</evidence>
<evidence type="ECO:0000313" key="4">
    <source>
        <dbReference type="Proteomes" id="UP000007076"/>
    </source>
</evidence>
<protein>
    <submittedName>
        <fullName evidence="2">Uncharacterized protein</fullName>
    </submittedName>
</protein>
<reference evidence="2 4" key="1">
    <citation type="journal article" date="2010" name="DNA Res.">
        <title>Genome sequence of Kitasatospora setae NBRC 14216T: an evolutionary snapshot of the family Streptomycetaceae.</title>
        <authorList>
            <person name="Ichikawa N."/>
            <person name="Oguchi A."/>
            <person name="Ikeda H."/>
            <person name="Ishikawa J."/>
            <person name="Kitani S."/>
            <person name="Watanabe Y."/>
            <person name="Nakamura S."/>
            <person name="Katano Y."/>
            <person name="Kishi E."/>
            <person name="Sasagawa M."/>
            <person name="Ankai A."/>
            <person name="Fukui S."/>
            <person name="Hashimoto Y."/>
            <person name="Kamata S."/>
            <person name="Otoguro M."/>
            <person name="Tanikawa S."/>
            <person name="Nihira T."/>
            <person name="Horinouchi S."/>
            <person name="Ohnishi Y."/>
            <person name="Hayakawa M."/>
            <person name="Kuzuyama T."/>
            <person name="Arisawa A."/>
            <person name="Nomoto F."/>
            <person name="Miura H."/>
            <person name="Takahashi Y."/>
            <person name="Fujita N."/>
        </authorList>
    </citation>
    <scope>NUCLEOTIDE SEQUENCE [LARGE SCALE GENOMIC DNA]</scope>
    <source>
        <strain evidence="4">ATCC 33774 / DSM 43861 / JCM 3304 / KCC A-0304 / NBRC 14216 / KM-6054</strain>
        <strain evidence="2">KM-6054</strain>
    </source>
</reference>
<dbReference type="KEGG" id="ksk:KSE_00510t"/>